<dbReference type="PANTHER" id="PTHR38150:SF1">
    <property type="entry name" value="PFU DOMAIN-CONTAINING PROTEIN"/>
    <property type="match status" value="1"/>
</dbReference>
<organism evidence="2 3">
    <name type="scientific">Carpediemonas membranifera</name>
    <dbReference type="NCBI Taxonomy" id="201153"/>
    <lineage>
        <taxon>Eukaryota</taxon>
        <taxon>Metamonada</taxon>
        <taxon>Carpediemonas-like organisms</taxon>
        <taxon>Carpediemonas</taxon>
    </lineage>
</organism>
<feature type="region of interest" description="Disordered" evidence="1">
    <location>
        <begin position="432"/>
        <end position="531"/>
    </location>
</feature>
<name>A0A8J6B270_9EUKA</name>
<dbReference type="EMBL" id="JAHDYR010000005">
    <property type="protein sequence ID" value="KAG9396840.1"/>
    <property type="molecule type" value="Genomic_DNA"/>
</dbReference>
<keyword evidence="3" id="KW-1185">Reference proteome</keyword>
<reference evidence="2" key="1">
    <citation type="submission" date="2021-05" db="EMBL/GenBank/DDBJ databases">
        <title>A free-living protist that lacks canonical eukaryotic 1 DNA replication and segregation systems.</title>
        <authorList>
            <person name="Salas-Leiva D.E."/>
            <person name="Tromer E.C."/>
            <person name="Curtis B.A."/>
            <person name="Jerlstrom-Hultqvist J."/>
            <person name="Kolisko M."/>
            <person name="Yi Z."/>
            <person name="Salas-Leiva J.S."/>
            <person name="Gallot-Lavallee L."/>
            <person name="Kops G.J.P.L."/>
            <person name="Archibald J.M."/>
            <person name="Simpson A.G.B."/>
            <person name="Roger A.J."/>
        </authorList>
    </citation>
    <scope>NUCLEOTIDE SEQUENCE</scope>
    <source>
        <strain evidence="2">BICM</strain>
    </source>
</reference>
<evidence type="ECO:0000256" key="1">
    <source>
        <dbReference type="SAM" id="MobiDB-lite"/>
    </source>
</evidence>
<evidence type="ECO:0000313" key="3">
    <source>
        <dbReference type="Proteomes" id="UP000717585"/>
    </source>
</evidence>
<gene>
    <name evidence="2" type="ORF">J8273_1887</name>
</gene>
<proteinExistence type="predicted"/>
<dbReference type="Proteomes" id="UP000717585">
    <property type="component" value="Unassembled WGS sequence"/>
</dbReference>
<sequence>MLVFGAASISLDVDQFLRGMSNNLGEELIDSCIQRTTDDGVEMKIVPLRQAPSQIGLSDIKHMRSLLILVNTDRPDPTEELSSNWLSALKRMSFPLSNVIVLGLGTNPVNPAAQKLESFCMTNLLFSLHVSPQTATGNFILLLAALDAKAALVPVTSDDAGPICVDESPNQASPGSPRPSLPRDTVNSPIQTSPPPSRKEQAARMAELAQPKAPTPRTPARRPRWRPSPSPVRLKKPSPTAVPVLTIDMGGSGDREVKENRSSGYASTAPVVTERTRRTASHSRDLMSCISQLEQVTLSVSLGDSYIDDMTIRVTDSSYDVAQQFLEDHGLTPAYQGTLQKMVQSAINRVVEQASMSAPSREIPKAPFLRLKVPLGKGKSGVIAVREGDDPVELVESFSKAFQLRQYDALKLLALVQEKISDFQYKQLEETEAPSLSPLVIPHQPSKTQRQFRGQAGSPLNSGHGGGDRAPIPTSPPSGMGLGSGNGELSGDVDVGLDQSSANGGGEFGADPDYDGTPEALPPPAATNDGFDDEEEDIVINLRLPGSTQPQRICFPRGMGAEAITEELATEFELSDRHRAKVLAAVLARFES</sequence>
<dbReference type="PANTHER" id="PTHR38150">
    <property type="entry name" value="EF-HAND DOMAIN-CONTAINING PROTEIN"/>
    <property type="match status" value="1"/>
</dbReference>
<comment type="caution">
    <text evidence="2">The sequence shown here is derived from an EMBL/GenBank/DDBJ whole genome shotgun (WGS) entry which is preliminary data.</text>
</comment>
<dbReference type="AlphaFoldDB" id="A0A8J6B270"/>
<feature type="region of interest" description="Disordered" evidence="1">
    <location>
        <begin position="163"/>
        <end position="280"/>
    </location>
</feature>
<accession>A0A8J6B270</accession>
<protein>
    <submittedName>
        <fullName evidence="2">Uncharacterized protein</fullName>
    </submittedName>
</protein>
<evidence type="ECO:0000313" key="2">
    <source>
        <dbReference type="EMBL" id="KAG9396840.1"/>
    </source>
</evidence>